<keyword evidence="1" id="KW-0812">Transmembrane</keyword>
<dbReference type="Proteomes" id="UP001064879">
    <property type="component" value="Plasmid unnamed"/>
</dbReference>
<keyword evidence="1" id="KW-1133">Transmembrane helix</keyword>
<reference evidence="2" key="1">
    <citation type="submission" date="2022-03" db="EMBL/GenBank/DDBJ databases">
        <title>Brevibacterium spongiae sp. nov., isolated from marine sponge.</title>
        <authorList>
            <person name="Li Z."/>
            <person name="Zhang M."/>
        </authorList>
    </citation>
    <scope>NUCLEOTIDE SEQUENCE</scope>
    <source>
        <strain evidence="2">WHS-Z9</strain>
        <plasmid evidence="2">unnamed</plasmid>
    </source>
</reference>
<geneLocation type="plasmid" evidence="2 3">
    <name>unnamed</name>
</geneLocation>
<evidence type="ECO:0000313" key="3">
    <source>
        <dbReference type="Proteomes" id="UP001064879"/>
    </source>
</evidence>
<evidence type="ECO:0000313" key="2">
    <source>
        <dbReference type="EMBL" id="UVI38021.1"/>
    </source>
</evidence>
<dbReference type="RefSeq" id="WP_181276464.1">
    <property type="nucleotide sequence ID" value="NZ_CP093444.1"/>
</dbReference>
<feature type="transmembrane region" description="Helical" evidence="1">
    <location>
        <begin position="70"/>
        <end position="91"/>
    </location>
</feature>
<name>A0ABY5SVU5_9MICO</name>
<keyword evidence="3" id="KW-1185">Reference proteome</keyword>
<organism evidence="2 3">
    <name type="scientific">Brevibacterium spongiae</name>
    <dbReference type="NCBI Taxonomy" id="2909672"/>
    <lineage>
        <taxon>Bacteria</taxon>
        <taxon>Bacillati</taxon>
        <taxon>Actinomycetota</taxon>
        <taxon>Actinomycetes</taxon>
        <taxon>Micrococcales</taxon>
        <taxon>Brevibacteriaceae</taxon>
        <taxon>Brevibacterium</taxon>
    </lineage>
</organism>
<evidence type="ECO:0000256" key="1">
    <source>
        <dbReference type="SAM" id="Phobius"/>
    </source>
</evidence>
<dbReference type="EMBL" id="CP093444">
    <property type="protein sequence ID" value="UVI38021.1"/>
    <property type="molecule type" value="Genomic_DNA"/>
</dbReference>
<feature type="transmembrane region" description="Helical" evidence="1">
    <location>
        <begin position="35"/>
        <end position="58"/>
    </location>
</feature>
<proteinExistence type="predicted"/>
<protein>
    <submittedName>
        <fullName evidence="2">Uncharacterized protein</fullName>
    </submittedName>
</protein>
<keyword evidence="2" id="KW-0614">Plasmid</keyword>
<sequence>MFDLIASSADTIAALPNPNPEQPPGTDGFTTLLNWIAWGVIVLGLAGFLASAGYLAFASFTGREINGFKGLVICIIVCILATAAGTIIAVFV</sequence>
<accession>A0ABY5SVU5</accession>
<gene>
    <name evidence="2" type="ORF">L1F31_18730</name>
</gene>
<keyword evidence="1" id="KW-0472">Membrane</keyword>